<comment type="caution">
    <text evidence="1">The sequence shown here is derived from an EMBL/GenBank/DDBJ whole genome shotgun (WGS) entry which is preliminary data.</text>
</comment>
<dbReference type="EMBL" id="SRYA01000043">
    <property type="protein sequence ID" value="TGY93470.1"/>
    <property type="molecule type" value="Genomic_DNA"/>
</dbReference>
<accession>A0AC61RS77</accession>
<evidence type="ECO:0000313" key="1">
    <source>
        <dbReference type="EMBL" id="TGY93470.1"/>
    </source>
</evidence>
<proteinExistence type="predicted"/>
<organism evidence="1 2">
    <name type="scientific">Petralouisia muris</name>
    <dbReference type="NCBI Taxonomy" id="3032872"/>
    <lineage>
        <taxon>Bacteria</taxon>
        <taxon>Bacillati</taxon>
        <taxon>Bacillota</taxon>
        <taxon>Clostridia</taxon>
        <taxon>Lachnospirales</taxon>
        <taxon>Lachnospiraceae</taxon>
        <taxon>Petralouisia</taxon>
    </lineage>
</organism>
<gene>
    <name evidence="1" type="ORF">E5329_18315</name>
</gene>
<dbReference type="Proteomes" id="UP000304953">
    <property type="component" value="Unassembled WGS sequence"/>
</dbReference>
<reference evidence="1" key="1">
    <citation type="submission" date="2019-04" db="EMBL/GenBank/DDBJ databases">
        <title>Microbes associate with the intestines of laboratory mice.</title>
        <authorList>
            <person name="Navarre W."/>
            <person name="Wong E."/>
            <person name="Huang K."/>
            <person name="Tropini C."/>
            <person name="Ng K."/>
            <person name="Yu B."/>
        </authorList>
    </citation>
    <scope>NUCLEOTIDE SEQUENCE</scope>
    <source>
        <strain evidence="1">NM01_1-7b</strain>
    </source>
</reference>
<evidence type="ECO:0000313" key="2">
    <source>
        <dbReference type="Proteomes" id="UP000304953"/>
    </source>
</evidence>
<sequence length="499" mass="53841">MKLVESILTRNPCYTAGRKITVKGLMLHSVGCPQPKASEFINSWNSLSHDSSCVHGFIDGNDGTMYQTLPWNHRGWHCGSGNKGSGNNTHIGVEMCEPACIKYTAGSNFTCSDTATAKAVAKRTYEAAVELFAMLCKKYGLDPLADGVIVSHREGHSRGIASNHGDPEHLWMQLGMGYTMDGFRRAVKAAMGGASSGTDGYTKIMGNAVATAEQMKTYLKAKNLNVAQIVLDMVPLYLSEGKAEGVWGDVALAQSCLETGNFTFSGSAVTLSQNNFCGMGVTSNGMKGNSFDTPQLGIRAQVQHLKAYASTDALKNACIDPRFKYVTRGCAEYVEWLGQKENPDGKGWAAGAGYGEKILSILKGILGMAGGTLKPAEAWYRVRKSWADASSQKGAFKSLDNAKKCADENPGYSVFDETGRAVYARAAAFKPYLVRVSIPNLNIRKGPGTDYGKTGKYTGIGTFTIVEEADGKGASKWGLLKSYQEKRNGWISLDYDKRV</sequence>
<name>A0AC61RS77_9FIRM</name>
<keyword evidence="2" id="KW-1185">Reference proteome</keyword>
<protein>
    <submittedName>
        <fullName evidence="1">N-acetylmuramoyl-L-alanine amidase</fullName>
    </submittedName>
</protein>